<dbReference type="InterPro" id="IPR001005">
    <property type="entry name" value="SANT/Myb"/>
</dbReference>
<feature type="compositionally biased region" description="Low complexity" evidence="1">
    <location>
        <begin position="520"/>
        <end position="530"/>
    </location>
</feature>
<evidence type="ECO:0000256" key="1">
    <source>
        <dbReference type="SAM" id="MobiDB-lite"/>
    </source>
</evidence>
<dbReference type="SUPFAM" id="SSF46689">
    <property type="entry name" value="Homeodomain-like"/>
    <property type="match status" value="1"/>
</dbReference>
<protein>
    <recommendedName>
        <fullName evidence="2">Myb-like domain-containing protein</fullName>
    </recommendedName>
</protein>
<dbReference type="OrthoDB" id="6781668at2759"/>
<sequence length="807" mass="93563">MSSHSSSAFESPNGSSIRSIKSSSSSNSISTIRNRSKKKGPNKKHCQDEILEKDCIKIGKNLFFDDEDNVTCHNIQLFIDSQSVCDEMLKKNPPQYHSDSSLSPKPLVSNLIIKNRIEQFTKQQNTDPELMLRDMIEKEGIFTKKEIEQEKQKEMHHSNNNNEILTKQNEQFKKYEIRDRKNRIFDIRNVIRYITNEEALYALKLCNNSEEETILKLSSDFSFLQQIRKEIALDYNPNPDLTVEHLVPIADKWNYESTDPHEDEMDIINNDEEVLESVAENHSKDTANSTRNSKKKSKKKDKYESEDHSSSSASSRRCASSATTTSFSDEEEEEFKDDENDDDFVMSNSSSRRKKKSSLSCSKTTQSSFLKSQNKRSKKSSTEPQTVATKKKSNTSTRQKKRPIDRHRNSHSEDHHEEVNESHRMQCNDSSEEEEDHHDEAFEISSEEFINEDDEDDDEFNHEEEMDHPHHSHEDDYEEEALSEEQQPSSRKTKRKASSTTTRSNSSSRRRTSTKRKSKSTTGSSSSTTTTTRLLLDDALTAVQTKEGWSKARIEAYAKIKTNPNVYYYRFNEPGESQRNGKWSEQEKAKFIKKLKEYLAETDNFQWGIFSKRIPGRVGYQCSNFYRTLLKSGEIKEDWVENFKRSCANNNSNSKKRKKSSSSSRSSKKKKMQEEEEEEEEHHLQDDSTTVNDSESISSHTESTNTNTTLESNHDDEQDEEESEDEEAAFINYFKGFIDPITSEEIEEPAISPYGHVLGYKTWLKVLNTEPRNTCPFTKQPLTKRNLTKLNFENFEEFREKILNVTD</sequence>
<feature type="compositionally biased region" description="Basic residues" evidence="1">
    <location>
        <begin position="654"/>
        <end position="671"/>
    </location>
</feature>
<feature type="region of interest" description="Disordered" evidence="1">
    <location>
        <begin position="1"/>
        <end position="46"/>
    </location>
</feature>
<evidence type="ECO:0000313" key="4">
    <source>
        <dbReference type="Proteomes" id="UP000444721"/>
    </source>
</evidence>
<feature type="compositionally biased region" description="Basic and acidic residues" evidence="1">
    <location>
        <begin position="463"/>
        <end position="474"/>
    </location>
</feature>
<dbReference type="GO" id="GO:0016567">
    <property type="term" value="P:protein ubiquitination"/>
    <property type="evidence" value="ECO:0007669"/>
    <property type="project" value="InterPro"/>
</dbReference>
<dbReference type="SMART" id="SM00504">
    <property type="entry name" value="Ubox"/>
    <property type="match status" value="1"/>
</dbReference>
<feature type="compositionally biased region" description="Low complexity" evidence="1">
    <location>
        <begin position="498"/>
        <end position="507"/>
    </location>
</feature>
<dbReference type="InterPro" id="IPR009057">
    <property type="entry name" value="Homeodomain-like_sf"/>
</dbReference>
<dbReference type="CDD" id="cd00167">
    <property type="entry name" value="SANT"/>
    <property type="match status" value="1"/>
</dbReference>
<dbReference type="Pfam" id="PF04564">
    <property type="entry name" value="U-box"/>
    <property type="match status" value="1"/>
</dbReference>
<dbReference type="VEuPathDB" id="AmoebaDB:FDP41_006249"/>
<feature type="compositionally biased region" description="Basic residues" evidence="1">
    <location>
        <begin position="389"/>
        <end position="405"/>
    </location>
</feature>
<dbReference type="SUPFAM" id="SSF57850">
    <property type="entry name" value="RING/U-box"/>
    <property type="match status" value="1"/>
</dbReference>
<dbReference type="RefSeq" id="XP_044559488.1">
    <property type="nucleotide sequence ID" value="XM_044709863.1"/>
</dbReference>
<gene>
    <name evidence="3" type="ORF">FDP41_006249</name>
</gene>
<dbReference type="PROSITE" id="PS50090">
    <property type="entry name" value="MYB_LIKE"/>
    <property type="match status" value="1"/>
</dbReference>
<dbReference type="VEuPathDB" id="AmoebaDB:NF0020770"/>
<feature type="compositionally biased region" description="Acidic residues" evidence="1">
    <location>
        <begin position="445"/>
        <end position="462"/>
    </location>
</feature>
<organism evidence="3 4">
    <name type="scientific">Naegleria fowleri</name>
    <name type="common">Brain eating amoeba</name>
    <dbReference type="NCBI Taxonomy" id="5763"/>
    <lineage>
        <taxon>Eukaryota</taxon>
        <taxon>Discoba</taxon>
        <taxon>Heterolobosea</taxon>
        <taxon>Tetramitia</taxon>
        <taxon>Eutetramitia</taxon>
        <taxon>Vahlkampfiidae</taxon>
        <taxon>Naegleria</taxon>
    </lineage>
</organism>
<dbReference type="GO" id="GO:0004842">
    <property type="term" value="F:ubiquitin-protein transferase activity"/>
    <property type="evidence" value="ECO:0007669"/>
    <property type="project" value="InterPro"/>
</dbReference>
<dbReference type="Gene3D" id="1.10.10.60">
    <property type="entry name" value="Homeodomain-like"/>
    <property type="match status" value="1"/>
</dbReference>
<feature type="compositionally biased region" description="Low complexity" evidence="1">
    <location>
        <begin position="694"/>
        <end position="711"/>
    </location>
</feature>
<dbReference type="EMBL" id="VFQX01000051">
    <property type="protein sequence ID" value="KAF0974775.1"/>
    <property type="molecule type" value="Genomic_DNA"/>
</dbReference>
<name>A0A6A5BMI1_NAEFO</name>
<proteinExistence type="predicted"/>
<feature type="compositionally biased region" description="Low complexity" evidence="1">
    <location>
        <begin position="358"/>
        <end position="368"/>
    </location>
</feature>
<dbReference type="OMA" id="ADKWNYE"/>
<dbReference type="InterPro" id="IPR013083">
    <property type="entry name" value="Znf_RING/FYVE/PHD"/>
</dbReference>
<feature type="region of interest" description="Disordered" evidence="1">
    <location>
        <begin position="650"/>
        <end position="726"/>
    </location>
</feature>
<accession>A0A6A5BMI1</accession>
<feature type="compositionally biased region" description="Polar residues" evidence="1">
    <location>
        <begin position="1"/>
        <end position="10"/>
    </location>
</feature>
<evidence type="ECO:0000313" key="3">
    <source>
        <dbReference type="EMBL" id="KAF0974775.1"/>
    </source>
</evidence>
<evidence type="ECO:0000259" key="2">
    <source>
        <dbReference type="PROSITE" id="PS50090"/>
    </source>
</evidence>
<keyword evidence="4" id="KW-1185">Reference proteome</keyword>
<feature type="compositionally biased region" description="Basic residues" evidence="1">
    <location>
        <begin position="34"/>
        <end position="44"/>
    </location>
</feature>
<feature type="compositionally biased region" description="Low complexity" evidence="1">
    <location>
        <begin position="11"/>
        <end position="33"/>
    </location>
</feature>
<dbReference type="Proteomes" id="UP000444721">
    <property type="component" value="Unassembled WGS sequence"/>
</dbReference>
<dbReference type="InterPro" id="IPR003613">
    <property type="entry name" value="Ubox_domain"/>
</dbReference>
<comment type="caution">
    <text evidence="3">The sequence shown here is derived from an EMBL/GenBank/DDBJ whole genome shotgun (WGS) entry which is preliminary data.</text>
</comment>
<dbReference type="Gene3D" id="3.30.40.10">
    <property type="entry name" value="Zinc/RING finger domain, C3HC4 (zinc finger)"/>
    <property type="match status" value="1"/>
</dbReference>
<feature type="compositionally biased region" description="Acidic residues" evidence="1">
    <location>
        <begin position="328"/>
        <end position="344"/>
    </location>
</feature>
<feature type="compositionally biased region" description="Acidic residues" evidence="1">
    <location>
        <begin position="714"/>
        <end position="726"/>
    </location>
</feature>
<reference evidence="3 4" key="1">
    <citation type="journal article" date="2019" name="Sci. Rep.">
        <title>Nanopore sequencing improves the draft genome of the human pathogenic amoeba Naegleria fowleri.</title>
        <authorList>
            <person name="Liechti N."/>
            <person name="Schurch N."/>
            <person name="Bruggmann R."/>
            <person name="Wittwer M."/>
        </authorList>
    </citation>
    <scope>NUCLEOTIDE SEQUENCE [LARGE SCALE GENOMIC DNA]</scope>
    <source>
        <strain evidence="3 4">ATCC 30894</strain>
    </source>
</reference>
<feature type="region of interest" description="Disordered" evidence="1">
    <location>
        <begin position="279"/>
        <end position="530"/>
    </location>
</feature>
<dbReference type="AlphaFoldDB" id="A0A6A5BMI1"/>
<feature type="compositionally biased region" description="Basic and acidic residues" evidence="1">
    <location>
        <begin position="406"/>
        <end position="426"/>
    </location>
</feature>
<feature type="domain" description="Myb-like" evidence="2">
    <location>
        <begin position="575"/>
        <end position="630"/>
    </location>
</feature>
<feature type="compositionally biased region" description="Basic residues" evidence="1">
    <location>
        <begin position="508"/>
        <end position="519"/>
    </location>
</feature>
<dbReference type="SMART" id="SM00717">
    <property type="entry name" value="SANT"/>
    <property type="match status" value="1"/>
</dbReference>
<dbReference type="VEuPathDB" id="AmoebaDB:NfTy_077150"/>
<dbReference type="GeneID" id="68113467"/>
<feature type="compositionally biased region" description="Low complexity" evidence="1">
    <location>
        <begin position="310"/>
        <end position="327"/>
    </location>
</feature>